<dbReference type="AlphaFoldDB" id="A0A4P6Y607"/>
<name>A0A4P6Y607_9FLAO</name>
<gene>
    <name evidence="1" type="ORF">E1750_02300</name>
</gene>
<dbReference type="Proteomes" id="UP000291124">
    <property type="component" value="Chromosome"/>
</dbReference>
<sequence length="151" mass="16673">MNNKLSIILFCSLLAFSCKKSVEQPKMKTDTIVKVESQPISVSDNSQNSLDWAGSYKGVIPCADCEGIETELILNPDLSYVMKTKYMGKGDGKIFEENGSFVWDSSGGWISLQARKGGPSHYKVGENQLIQLDMEGNPITGELANKYVLRK</sequence>
<evidence type="ECO:0000313" key="1">
    <source>
        <dbReference type="EMBL" id="QBN17681.1"/>
    </source>
</evidence>
<dbReference type="Gene3D" id="2.40.128.640">
    <property type="match status" value="1"/>
</dbReference>
<dbReference type="OrthoDB" id="5348860at2"/>
<reference evidence="2" key="1">
    <citation type="submission" date="2019-03" db="EMBL/GenBank/DDBJ databases">
        <title>Flavobacterium sp.</title>
        <authorList>
            <person name="Kim H."/>
        </authorList>
    </citation>
    <scope>NUCLEOTIDE SEQUENCE [LARGE SCALE GENOMIC DNA]</scope>
    <source>
        <strain evidence="2">GS13</strain>
    </source>
</reference>
<protein>
    <submittedName>
        <fullName evidence="1">Copper resistance protein NlpE</fullName>
    </submittedName>
</protein>
<dbReference type="EMBL" id="CP037933">
    <property type="protein sequence ID" value="QBN17681.1"/>
    <property type="molecule type" value="Genomic_DNA"/>
</dbReference>
<dbReference type="InterPro" id="IPR007298">
    <property type="entry name" value="Cu-R_lipoprotein_NlpE"/>
</dbReference>
<evidence type="ECO:0000313" key="2">
    <source>
        <dbReference type="Proteomes" id="UP000291124"/>
    </source>
</evidence>
<keyword evidence="2" id="KW-1185">Reference proteome</keyword>
<dbReference type="Pfam" id="PF04170">
    <property type="entry name" value="NlpE"/>
    <property type="match status" value="1"/>
</dbReference>
<proteinExistence type="predicted"/>
<dbReference type="KEGG" id="fnk:E1750_02300"/>
<accession>A0A4P6Y607</accession>
<organism evidence="1 2">
    <name type="scientific">Flavobacterium nackdongense</name>
    <dbReference type="NCBI Taxonomy" id="2547394"/>
    <lineage>
        <taxon>Bacteria</taxon>
        <taxon>Pseudomonadati</taxon>
        <taxon>Bacteroidota</taxon>
        <taxon>Flavobacteriia</taxon>
        <taxon>Flavobacteriales</taxon>
        <taxon>Flavobacteriaceae</taxon>
        <taxon>Flavobacterium</taxon>
    </lineage>
</organism>
<dbReference type="PROSITE" id="PS51257">
    <property type="entry name" value="PROKAR_LIPOPROTEIN"/>
    <property type="match status" value="1"/>
</dbReference>